<protein>
    <recommendedName>
        <fullName evidence="4">Apple domain-containing protein</fullName>
    </recommendedName>
</protein>
<organism evidence="2 3">
    <name type="scientific">Dreissena polymorpha</name>
    <name type="common">Zebra mussel</name>
    <name type="synonym">Mytilus polymorpha</name>
    <dbReference type="NCBI Taxonomy" id="45954"/>
    <lineage>
        <taxon>Eukaryota</taxon>
        <taxon>Metazoa</taxon>
        <taxon>Spiralia</taxon>
        <taxon>Lophotrochozoa</taxon>
        <taxon>Mollusca</taxon>
        <taxon>Bivalvia</taxon>
        <taxon>Autobranchia</taxon>
        <taxon>Heteroconchia</taxon>
        <taxon>Euheterodonta</taxon>
        <taxon>Imparidentia</taxon>
        <taxon>Neoheterodontei</taxon>
        <taxon>Myida</taxon>
        <taxon>Dreissenoidea</taxon>
        <taxon>Dreissenidae</taxon>
        <taxon>Dreissena</taxon>
    </lineage>
</organism>
<gene>
    <name evidence="2" type="ORF">DPMN_115840</name>
</gene>
<proteinExistence type="predicted"/>
<dbReference type="AlphaFoldDB" id="A0A9D4KMN3"/>
<dbReference type="EMBL" id="JAIWYP010000004">
    <property type="protein sequence ID" value="KAH3842343.1"/>
    <property type="molecule type" value="Genomic_DNA"/>
</dbReference>
<feature type="signal peptide" evidence="1">
    <location>
        <begin position="1"/>
        <end position="22"/>
    </location>
</feature>
<comment type="caution">
    <text evidence="2">The sequence shown here is derived from an EMBL/GenBank/DDBJ whole genome shotgun (WGS) entry which is preliminary data.</text>
</comment>
<reference evidence="2" key="1">
    <citation type="journal article" date="2019" name="bioRxiv">
        <title>The Genome of the Zebra Mussel, Dreissena polymorpha: A Resource for Invasive Species Research.</title>
        <authorList>
            <person name="McCartney M.A."/>
            <person name="Auch B."/>
            <person name="Kono T."/>
            <person name="Mallez S."/>
            <person name="Zhang Y."/>
            <person name="Obille A."/>
            <person name="Becker A."/>
            <person name="Abrahante J.E."/>
            <person name="Garbe J."/>
            <person name="Badalamenti J.P."/>
            <person name="Herman A."/>
            <person name="Mangelson H."/>
            <person name="Liachko I."/>
            <person name="Sullivan S."/>
            <person name="Sone E.D."/>
            <person name="Koren S."/>
            <person name="Silverstein K.A.T."/>
            <person name="Beckman K.B."/>
            <person name="Gohl D.M."/>
        </authorList>
    </citation>
    <scope>NUCLEOTIDE SEQUENCE</scope>
    <source>
        <strain evidence="2">Duluth1</strain>
        <tissue evidence="2">Whole animal</tissue>
    </source>
</reference>
<dbReference type="Proteomes" id="UP000828390">
    <property type="component" value="Unassembled WGS sequence"/>
</dbReference>
<keyword evidence="1" id="KW-0732">Signal</keyword>
<evidence type="ECO:0000256" key="1">
    <source>
        <dbReference type="SAM" id="SignalP"/>
    </source>
</evidence>
<keyword evidence="3" id="KW-1185">Reference proteome</keyword>
<name>A0A9D4KMN3_DREPO</name>
<evidence type="ECO:0000313" key="3">
    <source>
        <dbReference type="Proteomes" id="UP000828390"/>
    </source>
</evidence>
<sequence length="126" mass="13778">MPRKFMQKYVMLVLLLSDAANATFQRHIFKQVELAVNATCFPAILVTPIGSAVRCASKCSQDENCVGFLTDAAEKCFIVPSNVTGITEVCNLSGVRYFRLYHSAAHGFDFFGDNIGDSSSEDPGDE</sequence>
<accession>A0A9D4KMN3</accession>
<reference evidence="2" key="2">
    <citation type="submission" date="2020-11" db="EMBL/GenBank/DDBJ databases">
        <authorList>
            <person name="McCartney M.A."/>
            <person name="Auch B."/>
            <person name="Kono T."/>
            <person name="Mallez S."/>
            <person name="Becker A."/>
            <person name="Gohl D.M."/>
            <person name="Silverstein K.A.T."/>
            <person name="Koren S."/>
            <person name="Bechman K.B."/>
            <person name="Herman A."/>
            <person name="Abrahante J.E."/>
            <person name="Garbe J."/>
        </authorList>
    </citation>
    <scope>NUCLEOTIDE SEQUENCE</scope>
    <source>
        <strain evidence="2">Duluth1</strain>
        <tissue evidence="2">Whole animal</tissue>
    </source>
</reference>
<evidence type="ECO:0000313" key="2">
    <source>
        <dbReference type="EMBL" id="KAH3842343.1"/>
    </source>
</evidence>
<evidence type="ECO:0008006" key="4">
    <source>
        <dbReference type="Google" id="ProtNLM"/>
    </source>
</evidence>
<feature type="chain" id="PRO_5038514304" description="Apple domain-containing protein" evidence="1">
    <location>
        <begin position="23"/>
        <end position="126"/>
    </location>
</feature>